<evidence type="ECO:0000259" key="6">
    <source>
        <dbReference type="Pfam" id="PF02897"/>
    </source>
</evidence>
<dbReference type="SUPFAM" id="SSF53474">
    <property type="entry name" value="alpha/beta-Hydrolases"/>
    <property type="match status" value="1"/>
</dbReference>
<feature type="chain" id="PRO_5031350924" evidence="4">
    <location>
        <begin position="27"/>
        <end position="711"/>
    </location>
</feature>
<dbReference type="RefSeq" id="WP_184254143.1">
    <property type="nucleotide sequence ID" value="NZ_JACHIO010000005.1"/>
</dbReference>
<evidence type="ECO:0000256" key="3">
    <source>
        <dbReference type="ARBA" id="ARBA00022825"/>
    </source>
</evidence>
<dbReference type="SUPFAM" id="SSF50993">
    <property type="entry name" value="Peptidase/esterase 'gauge' domain"/>
    <property type="match status" value="1"/>
</dbReference>
<dbReference type="Proteomes" id="UP000584867">
    <property type="component" value="Unassembled WGS sequence"/>
</dbReference>
<evidence type="ECO:0000256" key="2">
    <source>
        <dbReference type="ARBA" id="ARBA00022801"/>
    </source>
</evidence>
<dbReference type="InterPro" id="IPR051167">
    <property type="entry name" value="Prolyl_oligopep/macrocyclase"/>
</dbReference>
<comment type="caution">
    <text evidence="7">The sequence shown here is derived from an EMBL/GenBank/DDBJ whole genome shotgun (WGS) entry which is preliminary data.</text>
</comment>
<dbReference type="EC" id="3.4.21.26" evidence="7"/>
<evidence type="ECO:0000259" key="5">
    <source>
        <dbReference type="Pfam" id="PF00326"/>
    </source>
</evidence>
<dbReference type="GO" id="GO:0004252">
    <property type="term" value="F:serine-type endopeptidase activity"/>
    <property type="evidence" value="ECO:0007669"/>
    <property type="project" value="UniProtKB-EC"/>
</dbReference>
<dbReference type="Gene3D" id="2.130.10.120">
    <property type="entry name" value="Prolyl oligopeptidase, N-terminal domain"/>
    <property type="match status" value="1"/>
</dbReference>
<dbReference type="GO" id="GO:0070012">
    <property type="term" value="F:oligopeptidase activity"/>
    <property type="evidence" value="ECO:0007669"/>
    <property type="project" value="TreeGrafter"/>
</dbReference>
<dbReference type="AlphaFoldDB" id="A0A7W8E935"/>
<sequence length="711" mass="78886">MRERVKRSAVVLTAMLVLGSGARMLAQQGPSDSTDTDKYVWLEDVSSDRAMTWVKDENERTAKVLENDPHFAAYHEEALKLSQAPDRLPYPDLRGGDVYNFWRDAEHVNGIFRKTSLSDYLTMQPKWQTVIDYDALGKQDSVKWVSHGLDCLYPGDHYCLVGLSAGGEDADTMREFDLKTGKFVEGGFTLPHSKQSASWLDKDTLLIARDWGPGTMTKSGYPFVVKEWKRGTPLDTAKEVFRGQESDISAGAYTLHDTKGHSLTVFTRGVSFFESQSFVQTPQGLKQLSIPLKANLSGMIDGRVLLSINEDWTPAGQAKSFKQGSLLEMKLAEVVKDPAHLKPTVVFEPTVQEFLQGVDTTRTRLLLTTLNHVQGKAYIYTPTANGWTKKSLPVPENSTVGVVTTNESDDTFFLSITGFLTPSSLWLGDAATTSLKLQKTEPARFDASKDVVEQLEATSKDGTKVPYFVVHRKDIKYDGSNATLLNAYGGFEVAETPSYSANIGKLWLENGGVFVLANIRGGGEFGPAWHEAGLKTHRQRIYDDFAAVGEDLIARKITSPKHLGIMGGSNGGLLMGVEMTQRPDLWNAVVIQVPLLDMLRFEKIAAGASWVGEYGSVSIPEQRTFLASISPYNQLKPDVKYPEPLIFTTTKDDRVGPQHARKFAAKMEEYHEPFFYDEIIEGGHAAGADLKEQAKTWALTYTYLTRKLMGE</sequence>
<name>A0A7W8E935_9BACT</name>
<organism evidence="7 8">
    <name type="scientific">Granulicella mallensis</name>
    <dbReference type="NCBI Taxonomy" id="940614"/>
    <lineage>
        <taxon>Bacteria</taxon>
        <taxon>Pseudomonadati</taxon>
        <taxon>Acidobacteriota</taxon>
        <taxon>Terriglobia</taxon>
        <taxon>Terriglobales</taxon>
        <taxon>Acidobacteriaceae</taxon>
        <taxon>Granulicella</taxon>
    </lineage>
</organism>
<dbReference type="PRINTS" id="PR00862">
    <property type="entry name" value="PROLIGOPTASE"/>
</dbReference>
<protein>
    <submittedName>
        <fullName evidence="7">Prolyl oligopeptidase</fullName>
        <ecNumber evidence="7">3.4.21.26</ecNumber>
    </submittedName>
</protein>
<dbReference type="Pfam" id="PF00326">
    <property type="entry name" value="Peptidase_S9"/>
    <property type="match status" value="1"/>
</dbReference>
<dbReference type="Pfam" id="PF02897">
    <property type="entry name" value="Peptidase_S9_N"/>
    <property type="match status" value="1"/>
</dbReference>
<keyword evidence="4" id="KW-0732">Signal</keyword>
<accession>A0A7W8E935</accession>
<dbReference type="GO" id="GO:0005829">
    <property type="term" value="C:cytosol"/>
    <property type="evidence" value="ECO:0007669"/>
    <property type="project" value="TreeGrafter"/>
</dbReference>
<evidence type="ECO:0000256" key="4">
    <source>
        <dbReference type="SAM" id="SignalP"/>
    </source>
</evidence>
<evidence type="ECO:0000313" key="7">
    <source>
        <dbReference type="EMBL" id="MBB5063184.1"/>
    </source>
</evidence>
<evidence type="ECO:0000313" key="8">
    <source>
        <dbReference type="Proteomes" id="UP000584867"/>
    </source>
</evidence>
<proteinExistence type="predicted"/>
<dbReference type="InterPro" id="IPR002470">
    <property type="entry name" value="Peptidase_S9A"/>
</dbReference>
<feature type="signal peptide" evidence="4">
    <location>
        <begin position="1"/>
        <end position="26"/>
    </location>
</feature>
<dbReference type="EMBL" id="JACHIO010000005">
    <property type="protein sequence ID" value="MBB5063184.1"/>
    <property type="molecule type" value="Genomic_DNA"/>
</dbReference>
<dbReference type="InterPro" id="IPR029058">
    <property type="entry name" value="AB_hydrolase_fold"/>
</dbReference>
<gene>
    <name evidence="7" type="ORF">HDF15_001524</name>
</gene>
<feature type="domain" description="Peptidase S9A N-terminal" evidence="6">
    <location>
        <begin position="36"/>
        <end position="439"/>
    </location>
</feature>
<keyword evidence="2 7" id="KW-0378">Hydrolase</keyword>
<dbReference type="PANTHER" id="PTHR42881:SF13">
    <property type="entry name" value="PROLYL ENDOPEPTIDASE"/>
    <property type="match status" value="1"/>
</dbReference>
<dbReference type="InterPro" id="IPR001375">
    <property type="entry name" value="Peptidase_S9_cat"/>
</dbReference>
<keyword evidence="1" id="KW-0645">Protease</keyword>
<dbReference type="InterPro" id="IPR023302">
    <property type="entry name" value="Pept_S9A_N"/>
</dbReference>
<dbReference type="PANTHER" id="PTHR42881">
    <property type="entry name" value="PROLYL ENDOPEPTIDASE"/>
    <property type="match status" value="1"/>
</dbReference>
<feature type="domain" description="Peptidase S9 prolyl oligopeptidase catalytic" evidence="5">
    <location>
        <begin position="505"/>
        <end position="708"/>
    </location>
</feature>
<evidence type="ECO:0000256" key="1">
    <source>
        <dbReference type="ARBA" id="ARBA00022670"/>
    </source>
</evidence>
<dbReference type="Gene3D" id="3.40.50.1820">
    <property type="entry name" value="alpha/beta hydrolase"/>
    <property type="match status" value="1"/>
</dbReference>
<dbReference type="GO" id="GO:0006508">
    <property type="term" value="P:proteolysis"/>
    <property type="evidence" value="ECO:0007669"/>
    <property type="project" value="UniProtKB-KW"/>
</dbReference>
<keyword evidence="3" id="KW-0720">Serine protease</keyword>
<reference evidence="7 8" key="1">
    <citation type="submission" date="2020-08" db="EMBL/GenBank/DDBJ databases">
        <title>Genomic Encyclopedia of Type Strains, Phase IV (KMG-V): Genome sequencing to study the core and pangenomes of soil and plant-associated prokaryotes.</title>
        <authorList>
            <person name="Whitman W."/>
        </authorList>
    </citation>
    <scope>NUCLEOTIDE SEQUENCE [LARGE SCALE GENOMIC DNA]</scope>
    <source>
        <strain evidence="7 8">X5P3</strain>
    </source>
</reference>